<proteinExistence type="predicted"/>
<dbReference type="InterPro" id="IPR050623">
    <property type="entry name" value="Glucan_succinyl_AcylTrfase"/>
</dbReference>
<feature type="transmembrane region" description="Helical" evidence="1">
    <location>
        <begin position="254"/>
        <end position="275"/>
    </location>
</feature>
<feature type="transmembrane region" description="Helical" evidence="1">
    <location>
        <begin position="99"/>
        <end position="117"/>
    </location>
</feature>
<dbReference type="Proteomes" id="UP000503018">
    <property type="component" value="Chromosome"/>
</dbReference>
<feature type="transmembrane region" description="Helical" evidence="1">
    <location>
        <begin position="326"/>
        <end position="346"/>
    </location>
</feature>
<keyword evidence="1" id="KW-1133">Transmembrane helix</keyword>
<evidence type="ECO:0000259" key="2">
    <source>
        <dbReference type="Pfam" id="PF01757"/>
    </source>
</evidence>
<dbReference type="RefSeq" id="WP_169947553.1">
    <property type="nucleotide sequence ID" value="NZ_CP053015.1"/>
</dbReference>
<feature type="transmembrane region" description="Helical" evidence="1">
    <location>
        <begin position="195"/>
        <end position="214"/>
    </location>
</feature>
<dbReference type="AlphaFoldDB" id="A0A6M4AW49"/>
<dbReference type="EMBL" id="CP053015">
    <property type="protein sequence ID" value="QJQ33367.1"/>
    <property type="molecule type" value="Genomic_DNA"/>
</dbReference>
<dbReference type="Pfam" id="PF01757">
    <property type="entry name" value="Acyl_transf_3"/>
    <property type="match status" value="1"/>
</dbReference>
<name>A0A6M4AW49_9SPHN</name>
<sequence>MKQQPPSAAPVQTARHFGLDWLRIGAFVLLIFYHIGMVFAPGHWLIKIDQPVEAVAWPMALIQPWRMPLLFAVSGYASHALLQRSAGLFGFVQSRTRRLLLPLLFGSLVIVAPQWWVKFSIDTGETSDLAHFWWRHWLSFTTLDGQFMPDTGHLWFIAYLWTYTIALALLVWLASAPVRTPMVRIAQWLGDGSRLLWAPLLPLLLMRLVMLFTLPETHGLLHDWVSDVTFLPPFLFGFALAATPAWWPAIRRVWCIAVLAALCTGAILLAIEVIWPDGIAQRSHLVQALQRESAFVMAWVMLFALLGLADRWLNHDHRWRARLCEAVFPFYIVHQTIIVVAAWLLIGQGLGSSMIFAGLVIATFGGCWLFYRLAVHSGPLREWLGLGPRRKPAVAALPTVSPVTRAQPVEH</sequence>
<gene>
    <name evidence="3" type="ORF">GV829_13730</name>
</gene>
<evidence type="ECO:0000256" key="1">
    <source>
        <dbReference type="SAM" id="Phobius"/>
    </source>
</evidence>
<feature type="domain" description="Acyltransferase 3" evidence="2">
    <location>
        <begin position="18"/>
        <end position="372"/>
    </location>
</feature>
<feature type="transmembrane region" description="Helical" evidence="1">
    <location>
        <begin position="154"/>
        <end position="174"/>
    </location>
</feature>
<dbReference type="KEGG" id="slan:GV829_13730"/>
<keyword evidence="1" id="KW-0812">Transmembrane</keyword>
<dbReference type="PANTHER" id="PTHR36927:SF3">
    <property type="entry name" value="GLUCANS BIOSYNTHESIS PROTEIN C"/>
    <property type="match status" value="1"/>
</dbReference>
<reference evidence="3 4" key="1">
    <citation type="submission" date="2020-01" db="EMBL/GenBank/DDBJ databases">
        <title>Sphingomonas sp. strain CSW-10.</title>
        <authorList>
            <person name="Chen W.-M."/>
        </authorList>
    </citation>
    <scope>NUCLEOTIDE SEQUENCE [LARGE SCALE GENOMIC DNA]</scope>
    <source>
        <strain evidence="3 4">CSW-10</strain>
    </source>
</reference>
<evidence type="ECO:0000313" key="4">
    <source>
        <dbReference type="Proteomes" id="UP000503018"/>
    </source>
</evidence>
<dbReference type="PANTHER" id="PTHR36927">
    <property type="entry name" value="BLR4337 PROTEIN"/>
    <property type="match status" value="1"/>
</dbReference>
<feature type="transmembrane region" description="Helical" evidence="1">
    <location>
        <begin position="66"/>
        <end position="92"/>
    </location>
</feature>
<feature type="transmembrane region" description="Helical" evidence="1">
    <location>
        <begin position="230"/>
        <end position="247"/>
    </location>
</feature>
<keyword evidence="3" id="KW-0012">Acyltransferase</keyword>
<keyword evidence="3" id="KW-0808">Transferase</keyword>
<organism evidence="3 4">
    <name type="scientific">Sphingomonas lacunae</name>
    <dbReference type="NCBI Taxonomy" id="2698828"/>
    <lineage>
        <taxon>Bacteria</taxon>
        <taxon>Pseudomonadati</taxon>
        <taxon>Pseudomonadota</taxon>
        <taxon>Alphaproteobacteria</taxon>
        <taxon>Sphingomonadales</taxon>
        <taxon>Sphingomonadaceae</taxon>
        <taxon>Sphingomonas</taxon>
    </lineage>
</organism>
<protein>
    <submittedName>
        <fullName evidence="3">Acyltransferase</fullName>
    </submittedName>
</protein>
<keyword evidence="4" id="KW-1185">Reference proteome</keyword>
<feature type="transmembrane region" description="Helical" evidence="1">
    <location>
        <begin position="21"/>
        <end position="46"/>
    </location>
</feature>
<evidence type="ECO:0000313" key="3">
    <source>
        <dbReference type="EMBL" id="QJQ33367.1"/>
    </source>
</evidence>
<feature type="transmembrane region" description="Helical" evidence="1">
    <location>
        <begin position="295"/>
        <end position="314"/>
    </location>
</feature>
<dbReference type="GO" id="GO:0016747">
    <property type="term" value="F:acyltransferase activity, transferring groups other than amino-acyl groups"/>
    <property type="evidence" value="ECO:0007669"/>
    <property type="project" value="InterPro"/>
</dbReference>
<dbReference type="InterPro" id="IPR002656">
    <property type="entry name" value="Acyl_transf_3_dom"/>
</dbReference>
<feature type="transmembrane region" description="Helical" evidence="1">
    <location>
        <begin position="352"/>
        <end position="371"/>
    </location>
</feature>
<keyword evidence="1" id="KW-0472">Membrane</keyword>
<accession>A0A6M4AW49</accession>